<dbReference type="PANTHER" id="PTHR35010:SF2">
    <property type="entry name" value="BLL4672 PROTEIN"/>
    <property type="match status" value="1"/>
</dbReference>
<dbReference type="AlphaFoldDB" id="A0A6G4U3K9"/>
<dbReference type="CDD" id="cd00093">
    <property type="entry name" value="HTH_XRE"/>
    <property type="match status" value="1"/>
</dbReference>
<dbReference type="PROSITE" id="PS50943">
    <property type="entry name" value="HTH_CROC1"/>
    <property type="match status" value="1"/>
</dbReference>
<sequence>MRGELSEFLKSRRARLRPEDVGLPRYAGQRRVPGLRREELSLLAGVSVAHYTRLEQGHTENVSADVLDAIARTLRLDDDERAYLHRLAHAAAGSRPSRPAAAAAAIRLRPGLQRMLDSLDRTPVFVLGHHTDIVAWNRAAAALLDLAAVPAGRRTWSHQVFLSADFKGMLGDGWAEFARAHVSYLRVLLARNPGDARLQAHIAAMRTASADFRQVWGEQSVSTWSGRDYVFTHPVVGRLELSGETMLLPADAELSELELLVAEPGSPSAAGLHRLIAESDRKASAELG</sequence>
<keyword evidence="3" id="KW-1185">Reference proteome</keyword>
<dbReference type="Proteomes" id="UP000481583">
    <property type="component" value="Unassembled WGS sequence"/>
</dbReference>
<dbReference type="SMART" id="SM00530">
    <property type="entry name" value="HTH_XRE"/>
    <property type="match status" value="1"/>
</dbReference>
<name>A0A6G4U3K9_9ACTN</name>
<feature type="domain" description="HTH cro/C1-type" evidence="1">
    <location>
        <begin position="34"/>
        <end position="81"/>
    </location>
</feature>
<dbReference type="Gene3D" id="3.30.450.180">
    <property type="match status" value="1"/>
</dbReference>
<evidence type="ECO:0000313" key="2">
    <source>
        <dbReference type="EMBL" id="NGN65948.1"/>
    </source>
</evidence>
<organism evidence="2 3">
    <name type="scientific">Streptomyces coryli</name>
    <dbReference type="NCBI Taxonomy" id="1128680"/>
    <lineage>
        <taxon>Bacteria</taxon>
        <taxon>Bacillati</taxon>
        <taxon>Actinomycetota</taxon>
        <taxon>Actinomycetes</taxon>
        <taxon>Kitasatosporales</taxon>
        <taxon>Streptomycetaceae</taxon>
        <taxon>Streptomyces</taxon>
    </lineage>
</organism>
<dbReference type="Gene3D" id="1.10.260.40">
    <property type="entry name" value="lambda repressor-like DNA-binding domains"/>
    <property type="match status" value="1"/>
</dbReference>
<dbReference type="Pfam" id="PF13560">
    <property type="entry name" value="HTH_31"/>
    <property type="match status" value="1"/>
</dbReference>
<dbReference type="InterPro" id="IPR001387">
    <property type="entry name" value="Cro/C1-type_HTH"/>
</dbReference>
<gene>
    <name evidence="2" type="ORF">G5C51_18860</name>
</gene>
<dbReference type="SUPFAM" id="SSF47413">
    <property type="entry name" value="lambda repressor-like DNA-binding domains"/>
    <property type="match status" value="1"/>
</dbReference>
<dbReference type="EMBL" id="JAAKZV010000078">
    <property type="protein sequence ID" value="NGN65948.1"/>
    <property type="molecule type" value="Genomic_DNA"/>
</dbReference>
<dbReference type="InterPro" id="IPR041413">
    <property type="entry name" value="MLTR_LBD"/>
</dbReference>
<dbReference type="Pfam" id="PF17765">
    <property type="entry name" value="MLTR_LBD"/>
    <property type="match status" value="1"/>
</dbReference>
<dbReference type="GO" id="GO:0003677">
    <property type="term" value="F:DNA binding"/>
    <property type="evidence" value="ECO:0007669"/>
    <property type="project" value="InterPro"/>
</dbReference>
<dbReference type="InterPro" id="IPR010982">
    <property type="entry name" value="Lambda_DNA-bd_dom_sf"/>
</dbReference>
<reference evidence="2 3" key="1">
    <citation type="submission" date="2020-02" db="EMBL/GenBank/DDBJ databases">
        <title>Whole-genome analyses of novel actinobacteria.</title>
        <authorList>
            <person name="Sahin N."/>
        </authorList>
    </citation>
    <scope>NUCLEOTIDE SEQUENCE [LARGE SCALE GENOMIC DNA]</scope>
    <source>
        <strain evidence="2 3">A7024</strain>
    </source>
</reference>
<evidence type="ECO:0000259" key="1">
    <source>
        <dbReference type="PROSITE" id="PS50943"/>
    </source>
</evidence>
<comment type="caution">
    <text evidence="2">The sequence shown here is derived from an EMBL/GenBank/DDBJ whole genome shotgun (WGS) entry which is preliminary data.</text>
</comment>
<accession>A0A6G4U3K9</accession>
<proteinExistence type="predicted"/>
<dbReference type="PANTHER" id="PTHR35010">
    <property type="entry name" value="BLL4672 PROTEIN-RELATED"/>
    <property type="match status" value="1"/>
</dbReference>
<evidence type="ECO:0000313" key="3">
    <source>
        <dbReference type="Proteomes" id="UP000481583"/>
    </source>
</evidence>
<protein>
    <submittedName>
        <fullName evidence="2">Helix-turn-helix transcriptional regulator</fullName>
    </submittedName>
</protein>